<dbReference type="AlphaFoldDB" id="A0A9J6ZDI0"/>
<accession>A0A9J6ZDI0</accession>
<name>A0A9J6ZDI0_9BACL</name>
<protein>
    <recommendedName>
        <fullName evidence="3">YolD-like protein</fullName>
    </recommendedName>
</protein>
<dbReference type="EMBL" id="CP097899">
    <property type="protein sequence ID" value="URN94210.1"/>
    <property type="molecule type" value="Genomic_DNA"/>
</dbReference>
<evidence type="ECO:0000313" key="2">
    <source>
        <dbReference type="Proteomes" id="UP001056756"/>
    </source>
</evidence>
<proteinExistence type="predicted"/>
<dbReference type="KEGG" id="plig:NAG76_20685"/>
<evidence type="ECO:0008006" key="3">
    <source>
        <dbReference type="Google" id="ProtNLM"/>
    </source>
</evidence>
<sequence>MNENISFQSTKQHCCSYMTTYSNYDQLLQEILISKSQHVMIELQLFDDYEDLRLIGIIEDIDTKSGTIRIDGEWFQLNKVKGISR</sequence>
<evidence type="ECO:0000313" key="1">
    <source>
        <dbReference type="EMBL" id="URN94210.1"/>
    </source>
</evidence>
<dbReference type="Proteomes" id="UP001056756">
    <property type="component" value="Chromosome"/>
</dbReference>
<reference evidence="1" key="1">
    <citation type="submission" date="2022-05" db="EMBL/GenBank/DDBJ databases">
        <title>Novel bacterial taxa in a minimal lignocellulolytic consortium and its capacity to transform plastics disclosed by genome-resolved metagenomics.</title>
        <authorList>
            <person name="Rodriguez C.A.D."/>
            <person name="Diaz-Garcia L."/>
            <person name="Herrera K."/>
            <person name="Tarazona N.A."/>
            <person name="Sproer C."/>
            <person name="Overmann J."/>
            <person name="Jimenez D.J."/>
        </authorList>
    </citation>
    <scope>NUCLEOTIDE SEQUENCE</scope>
    <source>
        <strain evidence="1">MAG5</strain>
    </source>
</reference>
<organism evidence="1 2">
    <name type="scientific">Candidatus Pristimantibacillus lignocellulolyticus</name>
    <dbReference type="NCBI Taxonomy" id="2994561"/>
    <lineage>
        <taxon>Bacteria</taxon>
        <taxon>Bacillati</taxon>
        <taxon>Bacillota</taxon>
        <taxon>Bacilli</taxon>
        <taxon>Bacillales</taxon>
        <taxon>Paenibacillaceae</taxon>
        <taxon>Candidatus Pristimantibacillus</taxon>
    </lineage>
</organism>
<gene>
    <name evidence="1" type="ORF">NAG76_20685</name>
</gene>